<gene>
    <name evidence="2" type="ORF">H5410_031209</name>
</gene>
<dbReference type="EMBL" id="JACXVP010000006">
    <property type="protein sequence ID" value="KAG5599839.1"/>
    <property type="molecule type" value="Genomic_DNA"/>
</dbReference>
<feature type="transmembrane region" description="Helical" evidence="1">
    <location>
        <begin position="166"/>
        <end position="185"/>
    </location>
</feature>
<keyword evidence="1" id="KW-0812">Transmembrane</keyword>
<dbReference type="Proteomes" id="UP000824120">
    <property type="component" value="Chromosome 6"/>
</dbReference>
<evidence type="ECO:0000313" key="3">
    <source>
        <dbReference type="Proteomes" id="UP000824120"/>
    </source>
</evidence>
<accession>A0A9J5YJ90</accession>
<dbReference type="AlphaFoldDB" id="A0A9J5YJ90"/>
<sequence length="237" mass="26851">MLYLKFHTNIKIQLVFIVVKESIANDHSAQLVRIADAFGDLPFCLLHRRSAFAFGIFTFWIIGRYRFITLELWVRLRPFGESLNALGDPQAFFSSSFQLFCSFLPISSCDTPLLKNLKLTILSSNANSSSTKIKIQLVFIVVKKYVAKDHSVQLVDIVDALGDPPFGMLHCLSTFAFSIFAFWIIRLSTLELWARLRPFGELPNELGDPQVFFSSSFQPFCSFLPSCVHALPQTPNT</sequence>
<feature type="transmembrane region" description="Helical" evidence="1">
    <location>
        <begin position="51"/>
        <end position="68"/>
    </location>
</feature>
<reference evidence="2 3" key="1">
    <citation type="submission" date="2020-09" db="EMBL/GenBank/DDBJ databases">
        <title>De no assembly of potato wild relative species, Solanum commersonii.</title>
        <authorList>
            <person name="Cho K."/>
        </authorList>
    </citation>
    <scope>NUCLEOTIDE SEQUENCE [LARGE SCALE GENOMIC DNA]</scope>
    <source>
        <strain evidence="2">LZ3.2</strain>
        <tissue evidence="2">Leaf</tissue>
    </source>
</reference>
<name>A0A9J5YJ90_SOLCO</name>
<keyword evidence="1" id="KW-1133">Transmembrane helix</keyword>
<evidence type="ECO:0000313" key="2">
    <source>
        <dbReference type="EMBL" id="KAG5599839.1"/>
    </source>
</evidence>
<organism evidence="2 3">
    <name type="scientific">Solanum commersonii</name>
    <name type="common">Commerson's wild potato</name>
    <name type="synonym">Commerson's nightshade</name>
    <dbReference type="NCBI Taxonomy" id="4109"/>
    <lineage>
        <taxon>Eukaryota</taxon>
        <taxon>Viridiplantae</taxon>
        <taxon>Streptophyta</taxon>
        <taxon>Embryophyta</taxon>
        <taxon>Tracheophyta</taxon>
        <taxon>Spermatophyta</taxon>
        <taxon>Magnoliopsida</taxon>
        <taxon>eudicotyledons</taxon>
        <taxon>Gunneridae</taxon>
        <taxon>Pentapetalae</taxon>
        <taxon>asterids</taxon>
        <taxon>lamiids</taxon>
        <taxon>Solanales</taxon>
        <taxon>Solanaceae</taxon>
        <taxon>Solanoideae</taxon>
        <taxon>Solaneae</taxon>
        <taxon>Solanum</taxon>
    </lineage>
</organism>
<proteinExistence type="predicted"/>
<keyword evidence="1" id="KW-0472">Membrane</keyword>
<protein>
    <submittedName>
        <fullName evidence="2">Uncharacterized protein</fullName>
    </submittedName>
</protein>
<keyword evidence="3" id="KW-1185">Reference proteome</keyword>
<evidence type="ECO:0000256" key="1">
    <source>
        <dbReference type="SAM" id="Phobius"/>
    </source>
</evidence>
<comment type="caution">
    <text evidence="2">The sequence shown here is derived from an EMBL/GenBank/DDBJ whole genome shotgun (WGS) entry which is preliminary data.</text>
</comment>